<dbReference type="Gene3D" id="3.30.1330.30">
    <property type="match status" value="1"/>
</dbReference>
<dbReference type="InterPro" id="IPR051259">
    <property type="entry name" value="rRNA_Methyltransferase"/>
</dbReference>
<dbReference type="Pfam" id="PF22435">
    <property type="entry name" value="MRM3-like_sub_bind"/>
    <property type="match status" value="1"/>
</dbReference>
<dbReference type="InterPro" id="IPR029026">
    <property type="entry name" value="tRNA_m1G_MTases_N"/>
</dbReference>
<evidence type="ECO:0000313" key="9">
    <source>
        <dbReference type="Proteomes" id="UP000283501"/>
    </source>
</evidence>
<evidence type="ECO:0000256" key="2">
    <source>
        <dbReference type="ARBA" id="ARBA00022603"/>
    </source>
</evidence>
<proteinExistence type="inferred from homology"/>
<feature type="domain" description="MRM3-like substrate binding" evidence="5">
    <location>
        <begin position="7"/>
        <end position="93"/>
    </location>
</feature>
<reference evidence="8" key="2">
    <citation type="submission" date="2015-05" db="EMBL/GenBank/DDBJ databases">
        <authorList>
            <consortium name="Pathogen Informatics"/>
        </authorList>
    </citation>
    <scope>NUCLEOTIDE SEQUENCE [LARGE SCALE GENOMIC DNA]</scope>
    <source>
        <strain evidence="8">T1-815</strain>
    </source>
</reference>
<dbReference type="GO" id="GO:0003723">
    <property type="term" value="F:RNA binding"/>
    <property type="evidence" value="ECO:0007669"/>
    <property type="project" value="InterPro"/>
</dbReference>
<dbReference type="GO" id="GO:0006396">
    <property type="term" value="P:RNA processing"/>
    <property type="evidence" value="ECO:0007669"/>
    <property type="project" value="InterPro"/>
</dbReference>
<reference evidence="7 9" key="3">
    <citation type="submission" date="2018-08" db="EMBL/GenBank/DDBJ databases">
        <title>A genome reference for cultivated species of the human gut microbiota.</title>
        <authorList>
            <person name="Zou Y."/>
            <person name="Xue W."/>
            <person name="Luo G."/>
        </authorList>
    </citation>
    <scope>NUCLEOTIDE SEQUENCE [LARGE SCALE GENOMIC DNA]</scope>
    <source>
        <strain evidence="7 9">AM26-2LB</strain>
    </source>
</reference>
<dbReference type="InterPro" id="IPR001537">
    <property type="entry name" value="SpoU_MeTrfase"/>
</dbReference>
<dbReference type="Gene3D" id="3.40.1280.10">
    <property type="match status" value="1"/>
</dbReference>
<keyword evidence="8" id="KW-1185">Reference proteome</keyword>
<organism evidence="6 8">
    <name type="scientific">Agathobacter rectalis</name>
    <dbReference type="NCBI Taxonomy" id="39491"/>
    <lineage>
        <taxon>Bacteria</taxon>
        <taxon>Bacillati</taxon>
        <taxon>Bacillota</taxon>
        <taxon>Clostridia</taxon>
        <taxon>Lachnospirales</taxon>
        <taxon>Lachnospiraceae</taxon>
        <taxon>Agathobacter</taxon>
    </lineage>
</organism>
<dbReference type="GO" id="GO:0032259">
    <property type="term" value="P:methylation"/>
    <property type="evidence" value="ECO:0007669"/>
    <property type="project" value="UniProtKB-KW"/>
</dbReference>
<dbReference type="SUPFAM" id="SSF75217">
    <property type="entry name" value="alpha/beta knot"/>
    <property type="match status" value="1"/>
</dbReference>
<evidence type="ECO:0000259" key="4">
    <source>
        <dbReference type="Pfam" id="PF00588"/>
    </source>
</evidence>
<dbReference type="EMBL" id="CVRQ01000011">
    <property type="protein sequence ID" value="CRL34536.1"/>
    <property type="molecule type" value="Genomic_DNA"/>
</dbReference>
<dbReference type="PANTHER" id="PTHR43191:SF2">
    <property type="entry name" value="RRNA METHYLTRANSFERASE 3, MITOCHONDRIAL"/>
    <property type="match status" value="1"/>
</dbReference>
<dbReference type="RefSeq" id="WP_055061264.1">
    <property type="nucleotide sequence ID" value="NZ_CVRQ01000011.1"/>
</dbReference>
<evidence type="ECO:0000313" key="6">
    <source>
        <dbReference type="EMBL" id="CRL34536.1"/>
    </source>
</evidence>
<dbReference type="Proteomes" id="UP000049472">
    <property type="component" value="Unassembled WGS sequence"/>
</dbReference>
<reference evidence="6" key="1">
    <citation type="submission" date="2015-05" db="EMBL/GenBank/DDBJ databases">
        <authorList>
            <person name="Wang D.B."/>
            <person name="Wang M."/>
        </authorList>
    </citation>
    <scope>NUCLEOTIDE SEQUENCE [LARGE SCALE GENOMIC DNA]</scope>
    <source>
        <strain evidence="6">T1-815</strain>
    </source>
</reference>
<evidence type="ECO:0000313" key="7">
    <source>
        <dbReference type="EMBL" id="RHF02944.1"/>
    </source>
</evidence>
<evidence type="ECO:0000256" key="1">
    <source>
        <dbReference type="ARBA" id="ARBA00007228"/>
    </source>
</evidence>
<dbReference type="SUPFAM" id="SSF55315">
    <property type="entry name" value="L30e-like"/>
    <property type="match status" value="1"/>
</dbReference>
<dbReference type="Proteomes" id="UP000283501">
    <property type="component" value="Unassembled WGS sequence"/>
</dbReference>
<keyword evidence="2 6" id="KW-0489">Methyltransferase</keyword>
<name>A0A0M6WFV1_9FIRM</name>
<accession>A0A0M6WFV1</accession>
<dbReference type="InterPro" id="IPR053888">
    <property type="entry name" value="MRM3-like_sub_bind"/>
</dbReference>
<sequence length="263" mass="29310">MITSASNKSIKNVQALLSKAKERKKQGVFVVEGPKMSFEAPYDWVSAVYMSESFFYDDRFKEEKKRFLDKTEIVSDSVFKSMSDTQTPQGVLAIVKMPHYEIDELFKGDKTELLVLESIQDPGNLGTMIRTGEGAGVSGIIMNRTTVDIFNPKTVRSTMGSLYRVPFYITDDLPETIEYAKSNGVSLYAAHLKGKCSYDRPDYTGACGFMIGNEGNGLSDEIADMADTYIRIPMEGAVESLNAAISATLLMYECNRQRRLLGE</sequence>
<gene>
    <name evidence="7" type="ORF">DW703_10170</name>
    <name evidence="6" type="ORF">T1815_08621</name>
</gene>
<feature type="domain" description="tRNA/rRNA methyltransferase SpoU type" evidence="4">
    <location>
        <begin position="114"/>
        <end position="252"/>
    </location>
</feature>
<dbReference type="InterPro" id="IPR029064">
    <property type="entry name" value="Ribosomal_eL30-like_sf"/>
</dbReference>
<dbReference type="GO" id="GO:0008173">
    <property type="term" value="F:RNA methyltransferase activity"/>
    <property type="evidence" value="ECO:0007669"/>
    <property type="project" value="InterPro"/>
</dbReference>
<comment type="similarity">
    <text evidence="1">Belongs to the class IV-like SAM-binding methyltransferase superfamily. RNA methyltransferase TrmH family.</text>
</comment>
<evidence type="ECO:0000313" key="8">
    <source>
        <dbReference type="Proteomes" id="UP000049472"/>
    </source>
</evidence>
<protein>
    <submittedName>
        <fullName evidence="6 7">RNA methyltransferase</fullName>
    </submittedName>
</protein>
<dbReference type="EMBL" id="QSKY01000014">
    <property type="protein sequence ID" value="RHF02944.1"/>
    <property type="molecule type" value="Genomic_DNA"/>
</dbReference>
<keyword evidence="3 6" id="KW-0808">Transferase</keyword>
<evidence type="ECO:0000259" key="5">
    <source>
        <dbReference type="Pfam" id="PF22435"/>
    </source>
</evidence>
<dbReference type="CDD" id="cd18095">
    <property type="entry name" value="SpoU-like_rRNA-MTase"/>
    <property type="match status" value="1"/>
</dbReference>
<dbReference type="AlphaFoldDB" id="A0A0M6WFV1"/>
<dbReference type="InterPro" id="IPR029028">
    <property type="entry name" value="Alpha/beta_knot_MTases"/>
</dbReference>
<dbReference type="Pfam" id="PF00588">
    <property type="entry name" value="SpoU_methylase"/>
    <property type="match status" value="1"/>
</dbReference>
<dbReference type="PANTHER" id="PTHR43191">
    <property type="entry name" value="RRNA METHYLTRANSFERASE 3"/>
    <property type="match status" value="1"/>
</dbReference>
<evidence type="ECO:0000256" key="3">
    <source>
        <dbReference type="ARBA" id="ARBA00022679"/>
    </source>
</evidence>